<dbReference type="InterPro" id="IPR007554">
    <property type="entry name" value="Glycerophosphate_synth"/>
</dbReference>
<dbReference type="KEGG" id="bko:CKF48_13405"/>
<dbReference type="EMBL" id="CP022983">
    <property type="protein sequence ID" value="ASV68232.1"/>
    <property type="molecule type" value="Genomic_DNA"/>
</dbReference>
<evidence type="ECO:0000313" key="8">
    <source>
        <dbReference type="EMBL" id="ASV68232.1"/>
    </source>
</evidence>
<dbReference type="InterPro" id="IPR043149">
    <property type="entry name" value="TagF_N"/>
</dbReference>
<evidence type="ECO:0000313" key="9">
    <source>
        <dbReference type="Proteomes" id="UP000215137"/>
    </source>
</evidence>
<dbReference type="PANTHER" id="PTHR37316:SF3">
    <property type="entry name" value="TEICHOIC ACID GLYCEROL-PHOSPHATE TRANSFERASE"/>
    <property type="match status" value="1"/>
</dbReference>
<keyword evidence="6" id="KW-0472">Membrane</keyword>
<dbReference type="Proteomes" id="UP000215137">
    <property type="component" value="Chromosome"/>
</dbReference>
<evidence type="ECO:0000256" key="4">
    <source>
        <dbReference type="ARBA" id="ARBA00022679"/>
    </source>
</evidence>
<dbReference type="OrthoDB" id="9811865at2"/>
<dbReference type="CDD" id="cd03811">
    <property type="entry name" value="GT4_GT28_WabH-like"/>
    <property type="match status" value="1"/>
</dbReference>
<dbReference type="GO" id="GO:0019350">
    <property type="term" value="P:teichoic acid biosynthetic process"/>
    <property type="evidence" value="ECO:0007669"/>
    <property type="project" value="UniProtKB-KW"/>
</dbReference>
<dbReference type="PANTHER" id="PTHR37316">
    <property type="entry name" value="TEICHOIC ACID GLYCEROL-PHOSPHATE PRIMASE"/>
    <property type="match status" value="1"/>
</dbReference>
<gene>
    <name evidence="8" type="ORF">CKF48_13405</name>
</gene>
<dbReference type="Gene3D" id="3.40.50.11820">
    <property type="match status" value="1"/>
</dbReference>
<accession>A0A248TJC0</accession>
<dbReference type="AlphaFoldDB" id="A0A248TJC0"/>
<evidence type="ECO:0000256" key="6">
    <source>
        <dbReference type="ARBA" id="ARBA00023136"/>
    </source>
</evidence>
<protein>
    <recommendedName>
        <fullName evidence="7">Glycosyl transferase family 1 domain-containing protein</fullName>
    </recommendedName>
</protein>
<sequence>MKEEQIILAGNLMKYFSRKVPFIKQPIRDYIKNERFKIRAKYNYYVNHLKVEDRVILYEAYHGKSFTCNPLAIFIEFEKRTDFDQFLHIIVVNEKDSFVDALPKRKNIKFVAVDNDLYLRYLATAKYLINNTSFPYYFIKREGQVYVNTWHGTPLKTLGRDIKQAGMTDHMNIQRNLLQTDILVSPNQFTYEKLLSSHDIYEIYPGRVADIGYPRVDRTLAAPNKDLLSQLGVTKGTKVILFAPTWRGTVGNEADMSEQLLQDVLQLKRELGSDYTVLLKSHYFTFKYFEENQKQDLCVPNGMDTNLLLSVVDILITDYSSIFFDFLPTGRSVIFYGDDIEQYSHERGFYLPIDQLPGPLTQQLEEVIVHIKSIDLEQEKYNEKYKEYQEQFCYNDDGQAASRLLSILLDKEQKHLIKTETNKEKIIMYCGAFYNNGITMSALTLLNAIDYDKYEVVVIENPKGSEEKWVNIKRANPNVHFIYRPGVLGRTVLDSYKHQWILNRGVSGQIVEKVLPAHLYYNEFRRLVGDVKFDHAINFGGYNDFWSLLFAFSQIKNKSIYLHNDMMEEFNKKIKGKFKHKKNLKVIFSIYKYYDRIISVAESTHETNMKNLEQLVPDSHKKMTYVNNLVDSNRVKTLMNQYDYIEVNGNNYLVTDQLAESVKLTIQGVIAPEEVDVNFVTVGRLSPEKGHEKLIHAFWALYQYDQHIKLYIVGEGPLKESLQSLIKKLKMNDRIILVGQLSNPFALINQCDCFVLSSNYEGQGLVLLETLIIGKPIIATDVTGVRSVLKEGYGELVENSQEALAEKLIQFVERYRQKCLPERSTFHDEQYNQEALNQFYGKVLGKSL</sequence>
<dbReference type="GO" id="GO:0005886">
    <property type="term" value="C:plasma membrane"/>
    <property type="evidence" value="ECO:0007669"/>
    <property type="project" value="UniProtKB-SubCell"/>
</dbReference>
<evidence type="ECO:0000256" key="5">
    <source>
        <dbReference type="ARBA" id="ARBA00022944"/>
    </source>
</evidence>
<comment type="subcellular location">
    <subcellularLocation>
        <location evidence="1">Cell membrane</location>
        <topology evidence="1">Peripheral membrane protein</topology>
    </subcellularLocation>
</comment>
<dbReference type="SUPFAM" id="SSF53756">
    <property type="entry name" value="UDP-Glycosyltransferase/glycogen phosphorylase"/>
    <property type="match status" value="2"/>
</dbReference>
<name>A0A248TJC0_9BACI</name>
<dbReference type="Pfam" id="PF04464">
    <property type="entry name" value="Glyphos_transf"/>
    <property type="match status" value="1"/>
</dbReference>
<dbReference type="InterPro" id="IPR051612">
    <property type="entry name" value="Teichoic_Acid_Biosynth"/>
</dbReference>
<dbReference type="GO" id="GO:0047355">
    <property type="term" value="F:CDP-glycerol glycerophosphotransferase activity"/>
    <property type="evidence" value="ECO:0007669"/>
    <property type="project" value="InterPro"/>
</dbReference>
<dbReference type="InterPro" id="IPR001296">
    <property type="entry name" value="Glyco_trans_1"/>
</dbReference>
<reference evidence="8 9" key="1">
    <citation type="submission" date="2017-08" db="EMBL/GenBank/DDBJ databases">
        <title>Complete Genome Sequence of Bacillus kochii Oregon-R-modENCODE STRAIN BDGP4, isolated from Drosophila melanogaster gut.</title>
        <authorList>
            <person name="Wan K.H."/>
            <person name="Yu C."/>
            <person name="Park S."/>
            <person name="Hammonds A.S."/>
            <person name="Booth B.W."/>
            <person name="Celniker S.E."/>
        </authorList>
    </citation>
    <scope>NUCLEOTIDE SEQUENCE [LARGE SCALE GENOMIC DNA]</scope>
    <source>
        <strain evidence="8 9">BDGP4</strain>
    </source>
</reference>
<keyword evidence="3" id="KW-1003">Cell membrane</keyword>
<proteinExistence type="inferred from homology"/>
<keyword evidence="5" id="KW-0777">Teichoic acid biosynthesis</keyword>
<dbReference type="Gene3D" id="3.40.50.12580">
    <property type="match status" value="1"/>
</dbReference>
<organism evidence="8 9">
    <name type="scientific">Cytobacillus kochii</name>
    <dbReference type="NCBI Taxonomy" id="859143"/>
    <lineage>
        <taxon>Bacteria</taxon>
        <taxon>Bacillati</taxon>
        <taxon>Bacillota</taxon>
        <taxon>Bacilli</taxon>
        <taxon>Bacillales</taxon>
        <taxon>Bacillaceae</taxon>
        <taxon>Cytobacillus</taxon>
    </lineage>
</organism>
<evidence type="ECO:0000259" key="7">
    <source>
        <dbReference type="Pfam" id="PF00534"/>
    </source>
</evidence>
<dbReference type="Pfam" id="PF00534">
    <property type="entry name" value="Glycos_transf_1"/>
    <property type="match status" value="1"/>
</dbReference>
<dbReference type="InterPro" id="IPR043148">
    <property type="entry name" value="TagF_C"/>
</dbReference>
<dbReference type="Gene3D" id="3.40.50.2000">
    <property type="entry name" value="Glycogen Phosphorylase B"/>
    <property type="match status" value="2"/>
</dbReference>
<keyword evidence="9" id="KW-1185">Reference proteome</keyword>
<feature type="domain" description="Glycosyl transferase family 1" evidence="7">
    <location>
        <begin position="678"/>
        <end position="814"/>
    </location>
</feature>
<evidence type="ECO:0000256" key="2">
    <source>
        <dbReference type="ARBA" id="ARBA00010488"/>
    </source>
</evidence>
<evidence type="ECO:0000256" key="1">
    <source>
        <dbReference type="ARBA" id="ARBA00004202"/>
    </source>
</evidence>
<evidence type="ECO:0000256" key="3">
    <source>
        <dbReference type="ARBA" id="ARBA00022475"/>
    </source>
</evidence>
<comment type="similarity">
    <text evidence="2">Belongs to the CDP-glycerol glycerophosphotransferase family.</text>
</comment>
<dbReference type="GO" id="GO:0016757">
    <property type="term" value="F:glycosyltransferase activity"/>
    <property type="evidence" value="ECO:0007669"/>
    <property type="project" value="InterPro"/>
</dbReference>
<keyword evidence="4" id="KW-0808">Transferase</keyword>